<evidence type="ECO:0000256" key="1">
    <source>
        <dbReference type="ARBA" id="ARBA00012513"/>
    </source>
</evidence>
<dbReference type="AlphaFoldDB" id="A0A077W7D2"/>
<evidence type="ECO:0000256" key="3">
    <source>
        <dbReference type="ARBA" id="ARBA00022679"/>
    </source>
</evidence>
<comment type="catalytic activity">
    <reaction evidence="7">
        <text>L-threonyl-[protein] + ATP = O-phospho-L-threonyl-[protein] + ADP + H(+)</text>
        <dbReference type="Rhea" id="RHEA:46608"/>
        <dbReference type="Rhea" id="RHEA-COMP:11060"/>
        <dbReference type="Rhea" id="RHEA-COMP:11605"/>
        <dbReference type="ChEBI" id="CHEBI:15378"/>
        <dbReference type="ChEBI" id="CHEBI:30013"/>
        <dbReference type="ChEBI" id="CHEBI:30616"/>
        <dbReference type="ChEBI" id="CHEBI:61977"/>
        <dbReference type="ChEBI" id="CHEBI:456216"/>
        <dbReference type="EC" id="2.7.11.1"/>
    </reaction>
</comment>
<name>A0A077W7D2_9FUNG</name>
<dbReference type="SMART" id="SM00220">
    <property type="entry name" value="S_TKc"/>
    <property type="match status" value="1"/>
</dbReference>
<evidence type="ECO:0000313" key="11">
    <source>
        <dbReference type="EMBL" id="CDS02725.1"/>
    </source>
</evidence>
<feature type="compositionally biased region" description="Polar residues" evidence="9">
    <location>
        <begin position="46"/>
        <end position="57"/>
    </location>
</feature>
<feature type="compositionally biased region" description="Polar residues" evidence="9">
    <location>
        <begin position="8"/>
        <end position="25"/>
    </location>
</feature>
<feature type="domain" description="Protein kinase" evidence="10">
    <location>
        <begin position="164"/>
        <end position="487"/>
    </location>
</feature>
<evidence type="ECO:0000256" key="8">
    <source>
        <dbReference type="ARBA" id="ARBA00048679"/>
    </source>
</evidence>
<dbReference type="GO" id="GO:0004674">
    <property type="term" value="F:protein serine/threonine kinase activity"/>
    <property type="evidence" value="ECO:0007669"/>
    <property type="project" value="UniProtKB-KW"/>
</dbReference>
<dbReference type="PROSITE" id="PS50011">
    <property type="entry name" value="PROTEIN_KINASE_DOM"/>
    <property type="match status" value="1"/>
</dbReference>
<dbReference type="PANTHER" id="PTHR24343">
    <property type="entry name" value="SERINE/THREONINE KINASE"/>
    <property type="match status" value="1"/>
</dbReference>
<dbReference type="SUPFAM" id="SSF56112">
    <property type="entry name" value="Protein kinase-like (PK-like)"/>
    <property type="match status" value="1"/>
</dbReference>
<accession>A0A077W7D2</accession>
<evidence type="ECO:0000256" key="6">
    <source>
        <dbReference type="ARBA" id="ARBA00022840"/>
    </source>
</evidence>
<reference evidence="11" key="1">
    <citation type="journal article" date="2014" name="Genome Announc.">
        <title>De novo whole-genome sequence and genome annotation of Lichtheimia ramosa.</title>
        <authorList>
            <person name="Linde J."/>
            <person name="Schwartze V."/>
            <person name="Binder U."/>
            <person name="Lass-Florl C."/>
            <person name="Voigt K."/>
            <person name="Horn F."/>
        </authorList>
    </citation>
    <scope>NUCLEOTIDE SEQUENCE</scope>
    <source>
        <strain evidence="11">JMRC FSU:6197</strain>
    </source>
</reference>
<evidence type="ECO:0000256" key="4">
    <source>
        <dbReference type="ARBA" id="ARBA00022741"/>
    </source>
</evidence>
<dbReference type="EMBL" id="LK023313">
    <property type="protein sequence ID" value="CDS02725.1"/>
    <property type="molecule type" value="Genomic_DNA"/>
</dbReference>
<dbReference type="GO" id="GO:0005829">
    <property type="term" value="C:cytosol"/>
    <property type="evidence" value="ECO:0007669"/>
    <property type="project" value="TreeGrafter"/>
</dbReference>
<gene>
    <name evidence="11" type="ORF">LRAMOSA00129</name>
</gene>
<evidence type="ECO:0000256" key="7">
    <source>
        <dbReference type="ARBA" id="ARBA00047899"/>
    </source>
</evidence>
<dbReference type="PROSITE" id="PS00108">
    <property type="entry name" value="PROTEIN_KINASE_ST"/>
    <property type="match status" value="1"/>
</dbReference>
<evidence type="ECO:0000259" key="10">
    <source>
        <dbReference type="PROSITE" id="PS50011"/>
    </source>
</evidence>
<dbReference type="InterPro" id="IPR011009">
    <property type="entry name" value="Kinase-like_dom_sf"/>
</dbReference>
<evidence type="ECO:0000256" key="2">
    <source>
        <dbReference type="ARBA" id="ARBA00022527"/>
    </source>
</evidence>
<evidence type="ECO:0000256" key="5">
    <source>
        <dbReference type="ARBA" id="ARBA00022777"/>
    </source>
</evidence>
<organism evidence="11">
    <name type="scientific">Lichtheimia ramosa</name>
    <dbReference type="NCBI Taxonomy" id="688394"/>
    <lineage>
        <taxon>Eukaryota</taxon>
        <taxon>Fungi</taxon>
        <taxon>Fungi incertae sedis</taxon>
        <taxon>Mucoromycota</taxon>
        <taxon>Mucoromycotina</taxon>
        <taxon>Mucoromycetes</taxon>
        <taxon>Mucorales</taxon>
        <taxon>Lichtheimiaceae</taxon>
        <taxon>Lichtheimia</taxon>
    </lineage>
</organism>
<dbReference type="InterPro" id="IPR000719">
    <property type="entry name" value="Prot_kinase_dom"/>
</dbReference>
<feature type="region of interest" description="Disordered" evidence="9">
    <location>
        <begin position="8"/>
        <end position="74"/>
    </location>
</feature>
<keyword evidence="2" id="KW-0723">Serine/threonine-protein kinase</keyword>
<keyword evidence="6" id="KW-0067">ATP-binding</keyword>
<dbReference type="OrthoDB" id="6513151at2759"/>
<evidence type="ECO:0000256" key="9">
    <source>
        <dbReference type="SAM" id="MobiDB-lite"/>
    </source>
</evidence>
<dbReference type="InterPro" id="IPR008271">
    <property type="entry name" value="Ser/Thr_kinase_AS"/>
</dbReference>
<keyword evidence="5" id="KW-0418">Kinase</keyword>
<dbReference type="EC" id="2.7.11.1" evidence="1"/>
<feature type="compositionally biased region" description="Low complexity" evidence="9">
    <location>
        <begin position="26"/>
        <end position="45"/>
    </location>
</feature>
<dbReference type="PANTHER" id="PTHR24343:SF191">
    <property type="entry name" value="SERINE_THREONINE PROTEIN KINASE"/>
    <property type="match status" value="1"/>
</dbReference>
<proteinExistence type="predicted"/>
<comment type="catalytic activity">
    <reaction evidence="8">
        <text>L-seryl-[protein] + ATP = O-phospho-L-seryl-[protein] + ADP + H(+)</text>
        <dbReference type="Rhea" id="RHEA:17989"/>
        <dbReference type="Rhea" id="RHEA-COMP:9863"/>
        <dbReference type="Rhea" id="RHEA-COMP:11604"/>
        <dbReference type="ChEBI" id="CHEBI:15378"/>
        <dbReference type="ChEBI" id="CHEBI:29999"/>
        <dbReference type="ChEBI" id="CHEBI:30616"/>
        <dbReference type="ChEBI" id="CHEBI:83421"/>
        <dbReference type="ChEBI" id="CHEBI:456216"/>
        <dbReference type="EC" id="2.7.11.1"/>
    </reaction>
</comment>
<protein>
    <recommendedName>
        <fullName evidence="1">non-specific serine/threonine protein kinase</fullName>
        <ecNumber evidence="1">2.7.11.1</ecNumber>
    </recommendedName>
</protein>
<keyword evidence="3" id="KW-0808">Transferase</keyword>
<dbReference type="GO" id="GO:0005524">
    <property type="term" value="F:ATP binding"/>
    <property type="evidence" value="ECO:0007669"/>
    <property type="project" value="UniProtKB-KW"/>
</dbReference>
<dbReference type="GO" id="GO:0030003">
    <property type="term" value="P:intracellular monoatomic cation homeostasis"/>
    <property type="evidence" value="ECO:0007669"/>
    <property type="project" value="TreeGrafter"/>
</dbReference>
<dbReference type="Pfam" id="PF00069">
    <property type="entry name" value="Pkinase"/>
    <property type="match status" value="1"/>
</dbReference>
<sequence length="500" mass="56788">MGFFQYLLSSSHQQDSPLQQRINKQSSATTNTTSTTTVLPTMLSSNNQQPNLSPTAGSSSSSPTDHQQQHHHHLFHMHTTNERFRILEDGTHEHHLSSPAQNRLTSSINDFVDGLFHRESARSLRLWGGDRRMSPEELQEERNAIDASLHRTTTPETCLAQKWGVTQEVIGKGAFGKIRIIRREVPASSSSADEEQQQQQQQLFAVKEFRRKGAETLKSYVKRLVSEYEISSVLQHRHIVATFDLLPLTETSSTYCLVMEYCDGGDLFELIFESSDGLATAEANCFFKQLLQGVAYLHSVGIAHRDIKPENLLLTSNGCLKISDFGSSVYIGGRKDDHEDEDVMYYCKGIVGSEPYIAPEQFVQSSYDGRRADVWSCAVVYVAMATGSHLWHVARQGEDDDYDRFLRFRQLLDSERQRVKQMHNNNHHLDPSEIQRAREVIRRRAQEDGCDMLTGLEFGAKKLVYRMLDPNPLKRPCIEQILNSPWATNVWSCQSAAHDT</sequence>
<keyword evidence="4" id="KW-0547">Nucleotide-binding</keyword>
<dbReference type="Gene3D" id="1.10.510.10">
    <property type="entry name" value="Transferase(Phosphotransferase) domain 1"/>
    <property type="match status" value="1"/>
</dbReference>